<feature type="domain" description="Phage head morphogenesis" evidence="1">
    <location>
        <begin position="99"/>
        <end position="162"/>
    </location>
</feature>
<proteinExistence type="predicted"/>
<dbReference type="EMBL" id="JAROCG010000001">
    <property type="protein sequence ID" value="MDN4611473.1"/>
    <property type="molecule type" value="Genomic_DNA"/>
</dbReference>
<protein>
    <submittedName>
        <fullName evidence="2">Phage minor head protein</fullName>
    </submittedName>
</protein>
<dbReference type="NCBIfam" id="TIGR01641">
    <property type="entry name" value="phageSPP1_gp7"/>
    <property type="match status" value="1"/>
</dbReference>
<dbReference type="RefSeq" id="WP_301227466.1">
    <property type="nucleotide sequence ID" value="NZ_JAROCG010000001.1"/>
</dbReference>
<comment type="caution">
    <text evidence="2">The sequence shown here is derived from an EMBL/GenBank/DDBJ whole genome shotgun (WGS) entry which is preliminary data.</text>
</comment>
<accession>A0ABT8K382</accession>
<name>A0ABT8K382_9MICC</name>
<gene>
    <name evidence="2" type="ORF">P5G52_11430</name>
</gene>
<dbReference type="Proteomes" id="UP001174209">
    <property type="component" value="Unassembled WGS sequence"/>
</dbReference>
<dbReference type="Pfam" id="PF04233">
    <property type="entry name" value="Phage_Mu_F"/>
    <property type="match status" value="1"/>
</dbReference>
<sequence length="191" mass="20882">MRQAYDFAKNGAADELKVPAPSTNRDTTALINQSAQSVVDKQFGDLLFIIKSEVLKELRKNTLSETNLGLSDILGAIGDAFNSFFDSKLSLTGAIVISQAVNRGRQDVFENYRAKISVYQYSAILDDRTCPICEDLDGTVVDYAGYWASKWEPPVHGNCRCLWVGVGAEQTEQPDITGFPKAPGGVSKPQL</sequence>
<organism evidence="2 3">
    <name type="scientific">Arthrobacter burdickii</name>
    <dbReference type="NCBI Taxonomy" id="3035920"/>
    <lineage>
        <taxon>Bacteria</taxon>
        <taxon>Bacillati</taxon>
        <taxon>Actinomycetota</taxon>
        <taxon>Actinomycetes</taxon>
        <taxon>Micrococcales</taxon>
        <taxon>Micrococcaceae</taxon>
        <taxon>Arthrobacter</taxon>
    </lineage>
</organism>
<keyword evidence="3" id="KW-1185">Reference proteome</keyword>
<evidence type="ECO:0000313" key="3">
    <source>
        <dbReference type="Proteomes" id="UP001174209"/>
    </source>
</evidence>
<evidence type="ECO:0000259" key="1">
    <source>
        <dbReference type="Pfam" id="PF04233"/>
    </source>
</evidence>
<evidence type="ECO:0000313" key="2">
    <source>
        <dbReference type="EMBL" id="MDN4611473.1"/>
    </source>
</evidence>
<reference evidence="2" key="1">
    <citation type="submission" date="2023-06" db="EMBL/GenBank/DDBJ databases">
        <title>MT1 and MT2 Draft Genomes of Novel Species.</title>
        <authorList>
            <person name="Venkateswaran K."/>
        </authorList>
    </citation>
    <scope>NUCLEOTIDE SEQUENCE</scope>
    <source>
        <strain evidence="2">IIF3SC-B10</strain>
    </source>
</reference>
<dbReference type="InterPro" id="IPR006528">
    <property type="entry name" value="Phage_head_morphogenesis_dom"/>
</dbReference>